<protein>
    <recommendedName>
        <fullName evidence="9">N-acyl-aromatic-L-amino acid amidohydrolase</fullName>
        <ecNumber evidence="9">3.5.1.114</ecNumber>
    </recommendedName>
</protein>
<dbReference type="CDD" id="cd06909">
    <property type="entry name" value="M14_ASPA"/>
    <property type="match status" value="1"/>
</dbReference>
<dbReference type="AlphaFoldDB" id="A0A8C5F5U7"/>
<feature type="binding site" evidence="14">
    <location>
        <position position="113"/>
    </location>
    <ligand>
        <name>Zn(2+)</name>
        <dbReference type="ChEBI" id="CHEBI:29105"/>
    </ligand>
</feature>
<dbReference type="PANTHER" id="PTHR15162:SF5">
    <property type="entry name" value="N-ACYL-AROMATIC-L-AMINO ACID AMIDOHYDROLASE (CARBOXYLATE-FORMING)"/>
    <property type="match status" value="1"/>
</dbReference>
<dbReference type="RefSeq" id="XP_030207458.1">
    <property type="nucleotide sequence ID" value="XM_030351598.1"/>
</dbReference>
<feature type="binding site" evidence="14">
    <location>
        <position position="19"/>
    </location>
    <ligand>
        <name>Zn(2+)</name>
        <dbReference type="ChEBI" id="CHEBI:29105"/>
    </ligand>
</feature>
<evidence type="ECO:0000313" key="18">
    <source>
        <dbReference type="Proteomes" id="UP000694546"/>
    </source>
</evidence>
<reference evidence="17" key="2">
    <citation type="submission" date="2025-09" db="UniProtKB">
        <authorList>
            <consortium name="Ensembl"/>
        </authorList>
    </citation>
    <scope>IDENTIFICATION</scope>
</reference>
<dbReference type="OrthoDB" id="8300214at2759"/>
<dbReference type="GO" id="GO:0016788">
    <property type="term" value="F:hydrolase activity, acting on ester bonds"/>
    <property type="evidence" value="ECO:0007669"/>
    <property type="project" value="InterPro"/>
</dbReference>
<dbReference type="OMA" id="YPRDPTT"/>
<comment type="cofactor">
    <cofactor evidence="14">
        <name>Zn(2+)</name>
        <dbReference type="ChEBI" id="CHEBI:29105"/>
    </cofactor>
    <text evidence="14">Binds 1 zinc ion per subunit.</text>
</comment>
<evidence type="ECO:0000256" key="12">
    <source>
        <dbReference type="ARBA" id="ARBA00049326"/>
    </source>
</evidence>
<comment type="similarity">
    <text evidence="2">Belongs to the AspA/AstE family. Aspartoacylase subfamily.</text>
</comment>
<evidence type="ECO:0000256" key="5">
    <source>
        <dbReference type="ARBA" id="ARBA00022723"/>
    </source>
</evidence>
<dbReference type="PANTHER" id="PTHR15162">
    <property type="entry name" value="ASPARTOACYLASE"/>
    <property type="match status" value="1"/>
</dbReference>
<dbReference type="EC" id="3.5.1.114" evidence="9"/>
<evidence type="ECO:0000256" key="7">
    <source>
        <dbReference type="ARBA" id="ARBA00022833"/>
    </source>
</evidence>
<reference evidence="17" key="1">
    <citation type="submission" date="2025-08" db="UniProtKB">
        <authorList>
            <consortium name="Ensembl"/>
        </authorList>
    </citation>
    <scope>IDENTIFICATION</scope>
</reference>
<dbReference type="InterPro" id="IPR007036">
    <property type="entry name" value="Aste_AspA_hybrid_dom"/>
</dbReference>
<sequence>MDHLGFKPLSRVAVCGGTHGNEMSGVYLLKELQVSQPERVRSFSLSTLLVNPRAVDACRRYTEKDMNRCFTDALLSAPTTATTPYEVTRAQEVNGQLGPKGSEKAVDLICDLHNTTANMGLCIITHVSDWLGLHLFKYLQEKITSAPVRLILLKSPFSEVYSLESVGKHGFTLEVGPQPQGVLRADIYNLMREGVNRALEWVESFNSGTVFEGGEVEAYIDVDTKDYPRDPKTQELTAAIHPQLQDNDFCLLKPGDPAFVSLSGETICYEGEALYPFFVNEGAYYEQNTAFKLAQRETLLLPAVSVKKPQ</sequence>
<dbReference type="GO" id="GO:0005829">
    <property type="term" value="C:cytosol"/>
    <property type="evidence" value="ECO:0007669"/>
    <property type="project" value="TreeGrafter"/>
</dbReference>
<dbReference type="GO" id="GO:0046872">
    <property type="term" value="F:metal ion binding"/>
    <property type="evidence" value="ECO:0007669"/>
    <property type="project" value="UniProtKB-KW"/>
</dbReference>
<dbReference type="GeneID" id="115540377"/>
<keyword evidence="5 14" id="KW-0479">Metal-binding</keyword>
<keyword evidence="7 14" id="KW-0862">Zinc</keyword>
<evidence type="ECO:0000256" key="13">
    <source>
        <dbReference type="PIRSR" id="PIRSR018001-1"/>
    </source>
</evidence>
<dbReference type="GeneTree" id="ENSGT00390000001189"/>
<evidence type="ECO:0000256" key="11">
    <source>
        <dbReference type="ARBA" id="ARBA00048435"/>
    </source>
</evidence>
<evidence type="ECO:0000259" key="15">
    <source>
        <dbReference type="Pfam" id="PF04952"/>
    </source>
</evidence>
<evidence type="ECO:0000256" key="14">
    <source>
        <dbReference type="PIRSR" id="PIRSR018001-3"/>
    </source>
</evidence>
<dbReference type="GO" id="GO:0016324">
    <property type="term" value="C:apical plasma membrane"/>
    <property type="evidence" value="ECO:0007669"/>
    <property type="project" value="UniProtKB-SubCell"/>
</dbReference>
<feature type="domain" description="AstE/AspA barrel-sandwich hybrid" evidence="15">
    <location>
        <begin position="215"/>
        <end position="295"/>
    </location>
</feature>
<dbReference type="InterPro" id="IPR016708">
    <property type="entry name" value="Aspartoacylase"/>
</dbReference>
<feature type="active site" description="Proton donor/acceptor" evidence="13">
    <location>
        <position position="174"/>
    </location>
</feature>
<organism evidence="17 18">
    <name type="scientific">Gadus morhua</name>
    <name type="common">Atlantic cod</name>
    <dbReference type="NCBI Taxonomy" id="8049"/>
    <lineage>
        <taxon>Eukaryota</taxon>
        <taxon>Metazoa</taxon>
        <taxon>Chordata</taxon>
        <taxon>Craniata</taxon>
        <taxon>Vertebrata</taxon>
        <taxon>Euteleostomi</taxon>
        <taxon>Actinopterygii</taxon>
        <taxon>Neopterygii</taxon>
        <taxon>Teleostei</taxon>
        <taxon>Neoteleostei</taxon>
        <taxon>Acanthomorphata</taxon>
        <taxon>Zeiogadaria</taxon>
        <taxon>Gadariae</taxon>
        <taxon>Gadiformes</taxon>
        <taxon>Gadoidei</taxon>
        <taxon>Gadidae</taxon>
        <taxon>Gadus</taxon>
    </lineage>
</organism>
<keyword evidence="4" id="KW-0963">Cytoplasm</keyword>
<name>A0A8C5F5U7_GADMO</name>
<accession>A0A8C5F5U7</accession>
<comment type="catalytic activity">
    <reaction evidence="12">
        <text>an N-acyl-aromatic L-alpha-amino acid + H2O = an aromatic L-alpha-amino acid + a carboxylate</text>
        <dbReference type="Rhea" id="RHEA:54184"/>
        <dbReference type="ChEBI" id="CHEBI:15377"/>
        <dbReference type="ChEBI" id="CHEBI:29067"/>
        <dbReference type="ChEBI" id="CHEBI:84824"/>
        <dbReference type="ChEBI" id="CHEBI:138093"/>
        <dbReference type="EC" id="3.5.1.114"/>
    </reaction>
</comment>
<proteinExistence type="inferred from homology"/>
<comment type="subcellular location">
    <subcellularLocation>
        <location evidence="10">Apical cell membrane</location>
        <topology evidence="10">Peripheral membrane protein</topology>
    </subcellularLocation>
    <subcellularLocation>
        <location evidence="1">Cytoplasm</location>
    </subcellularLocation>
</comment>
<dbReference type="Pfam" id="PF24827">
    <property type="entry name" value="AstE_AspA_cat"/>
    <property type="match status" value="1"/>
</dbReference>
<evidence type="ECO:0000256" key="6">
    <source>
        <dbReference type="ARBA" id="ARBA00022801"/>
    </source>
</evidence>
<evidence type="ECO:0000256" key="1">
    <source>
        <dbReference type="ARBA" id="ARBA00004496"/>
    </source>
</evidence>
<dbReference type="SUPFAM" id="SSF53187">
    <property type="entry name" value="Zn-dependent exopeptidases"/>
    <property type="match status" value="1"/>
</dbReference>
<evidence type="ECO:0000256" key="2">
    <source>
        <dbReference type="ARBA" id="ARBA00006173"/>
    </source>
</evidence>
<dbReference type="Proteomes" id="UP000694546">
    <property type="component" value="Chromosome 3"/>
</dbReference>
<comment type="catalytic activity">
    <reaction evidence="11">
        <text>an N-acetyl-L-cysteine-S-conjugate + H2O = an S-substituted L-cysteine + acetate</text>
        <dbReference type="Rhea" id="RHEA:36855"/>
        <dbReference type="ChEBI" id="CHEBI:15377"/>
        <dbReference type="ChEBI" id="CHEBI:30089"/>
        <dbReference type="ChEBI" id="CHEBI:58717"/>
        <dbReference type="ChEBI" id="CHEBI:58718"/>
        <dbReference type="EC" id="3.5.1.114"/>
    </reaction>
</comment>
<dbReference type="HAMAP" id="MF_00704">
    <property type="entry name" value="Aspartoacylase"/>
    <property type="match status" value="1"/>
</dbReference>
<evidence type="ECO:0000256" key="9">
    <source>
        <dbReference type="ARBA" id="ARBA00034807"/>
    </source>
</evidence>
<dbReference type="NCBIfam" id="NF002601">
    <property type="entry name" value="PRK02259.1"/>
    <property type="match status" value="1"/>
</dbReference>
<evidence type="ECO:0000256" key="10">
    <source>
        <dbReference type="ARBA" id="ARBA00037831"/>
    </source>
</evidence>
<keyword evidence="18" id="KW-1185">Reference proteome</keyword>
<dbReference type="GO" id="GO:0004046">
    <property type="term" value="F:aminoacylase activity"/>
    <property type="evidence" value="ECO:0007669"/>
    <property type="project" value="TreeGrafter"/>
</dbReference>
<dbReference type="InterPro" id="IPR055438">
    <property type="entry name" value="AstE_AspA_cat"/>
</dbReference>
<dbReference type="Gene3D" id="2.20.25.160">
    <property type="match status" value="1"/>
</dbReference>
<evidence type="ECO:0000313" key="17">
    <source>
        <dbReference type="Ensembl" id="ENSGMOP00000007776.2"/>
    </source>
</evidence>
<dbReference type="Gene3D" id="3.40.630.10">
    <property type="entry name" value="Zn peptidases"/>
    <property type="match status" value="1"/>
</dbReference>
<feature type="domain" description="Succinylglutamate desuccinylase/Aspartoacylase catalytic" evidence="16">
    <location>
        <begin position="10"/>
        <end position="200"/>
    </location>
</feature>
<dbReference type="Pfam" id="PF04952">
    <property type="entry name" value="AstE_AspA_hybrid"/>
    <property type="match status" value="1"/>
</dbReference>
<gene>
    <name evidence="17" type="primary">LOC115540377</name>
</gene>
<keyword evidence="8" id="KW-0472">Membrane</keyword>
<dbReference type="RefSeq" id="XP_030207457.1">
    <property type="nucleotide sequence ID" value="XM_030351597.1"/>
</dbReference>
<evidence type="ECO:0000259" key="16">
    <source>
        <dbReference type="Pfam" id="PF24827"/>
    </source>
</evidence>
<feature type="binding site" evidence="14">
    <location>
        <position position="22"/>
    </location>
    <ligand>
        <name>Zn(2+)</name>
        <dbReference type="ChEBI" id="CHEBI:29105"/>
    </ligand>
</feature>
<keyword evidence="6" id="KW-0378">Hydrolase</keyword>
<dbReference type="InterPro" id="IPR050178">
    <property type="entry name" value="AspA/AstE_fam"/>
</dbReference>
<evidence type="ECO:0000256" key="8">
    <source>
        <dbReference type="ARBA" id="ARBA00023136"/>
    </source>
</evidence>
<evidence type="ECO:0000256" key="3">
    <source>
        <dbReference type="ARBA" id="ARBA00022475"/>
    </source>
</evidence>
<dbReference type="PIRSF" id="PIRSF018001">
    <property type="entry name" value="Aspartoacylase"/>
    <property type="match status" value="1"/>
</dbReference>
<keyword evidence="3" id="KW-1003">Cell membrane</keyword>
<evidence type="ECO:0000256" key="4">
    <source>
        <dbReference type="ARBA" id="ARBA00022490"/>
    </source>
</evidence>
<dbReference type="Ensembl" id="ENSGMOT00000007998.2">
    <property type="protein sequence ID" value="ENSGMOP00000007776.2"/>
    <property type="gene ID" value="ENSGMOG00000007281.2"/>
</dbReference>